<dbReference type="Pfam" id="PF01417">
    <property type="entry name" value="ENTH"/>
    <property type="match status" value="1"/>
</dbReference>
<dbReference type="AlphaFoldDB" id="A0AAD1S3L4"/>
<evidence type="ECO:0000256" key="1">
    <source>
        <dbReference type="ARBA" id="ARBA00004541"/>
    </source>
</evidence>
<feature type="region of interest" description="Disordered" evidence="5">
    <location>
        <begin position="177"/>
        <end position="279"/>
    </location>
</feature>
<feature type="domain" description="ENTH" evidence="6">
    <location>
        <begin position="9"/>
        <end position="108"/>
    </location>
</feature>
<dbReference type="Proteomes" id="UP001295444">
    <property type="component" value="Chromosome 05"/>
</dbReference>
<dbReference type="InterPro" id="IPR013809">
    <property type="entry name" value="ENTH"/>
</dbReference>
<reference evidence="8" key="1">
    <citation type="submission" date="2022-03" db="EMBL/GenBank/DDBJ databases">
        <authorList>
            <person name="Alioto T."/>
            <person name="Alioto T."/>
            <person name="Gomez Garrido J."/>
        </authorList>
    </citation>
    <scope>NUCLEOTIDE SEQUENCE</scope>
</reference>
<sequence length="536" mass="57445">MTTIHALGTCMRKLPISHESPGSCRCLLEYLLNRLQSSSCHVKLKVLKILLYLCTLGSAQFVQDLRRNASFIQEAADVGGPPDPLHGVSLYQKVRATAQDVVGSLYSDASSRSIPVVTSRETPHAGMGTQTLHPLAMQGFGYSQEKPDLGVSSDTLLGGIQRAAVKVTHAVLAGSTSASPCISGQADDSYKPVTVPTENWKPSGVTSPLAHNVRVTHRTGVPGGGWDETDSGHSSQESSHGKSSQSQSSEAGSKSGSDGQSKSNNRETSETTDRVEHTHLGDCVQEAQLVWAITRGNKVFLTQEEMQHFVRGCSMLNCEVVFEMLNHSLLDDCTCVKLRSMCAMSSLMTSDLLSHDHMFAVVRQNLQKLSGGSPGPVTHKATKILRQFEALTQTSSGQRAANQITVATPPPCPTDILSHVNPWPEEEGILQPFSIPSSPTPASVGTIPDVNGVIRKIEAEEDSQSVCPLELNGQSAVQGCVSLFDGMEIVHPLGNTDLVDLLKNQSATIVGVRDRRTSEAADSRPHSSSVFSFLNS</sequence>
<evidence type="ECO:0000256" key="2">
    <source>
        <dbReference type="ARBA" id="ARBA00004601"/>
    </source>
</evidence>
<dbReference type="GO" id="GO:0031410">
    <property type="term" value="C:cytoplasmic vesicle"/>
    <property type="evidence" value="ECO:0007669"/>
    <property type="project" value="UniProtKB-SubCell"/>
</dbReference>
<evidence type="ECO:0000256" key="5">
    <source>
        <dbReference type="SAM" id="MobiDB-lite"/>
    </source>
</evidence>
<dbReference type="InterPro" id="IPR008942">
    <property type="entry name" value="ENTH_VHS"/>
</dbReference>
<dbReference type="PANTHER" id="PTHR21514:SF0">
    <property type="entry name" value="AP-4 COMPLEX ACCESSORY SUBUNIT TEPSIN"/>
    <property type="match status" value="1"/>
</dbReference>
<gene>
    <name evidence="8" type="ORF">PECUL_23A021902</name>
</gene>
<dbReference type="EMBL" id="OW240916">
    <property type="protein sequence ID" value="CAH2291524.1"/>
    <property type="molecule type" value="Genomic_DNA"/>
</dbReference>
<evidence type="ECO:0008006" key="10">
    <source>
        <dbReference type="Google" id="ProtNLM"/>
    </source>
</evidence>
<comment type="subcellular location">
    <subcellularLocation>
        <location evidence="1">Cytoplasmic vesicle</location>
    </subcellularLocation>
    <subcellularLocation>
        <location evidence="2">Golgi apparatus</location>
        <location evidence="2">trans-Golgi network</location>
    </subcellularLocation>
</comment>
<evidence type="ECO:0000259" key="6">
    <source>
        <dbReference type="Pfam" id="PF01417"/>
    </source>
</evidence>
<name>A0AAD1S3L4_PELCU</name>
<evidence type="ECO:0000256" key="3">
    <source>
        <dbReference type="ARBA" id="ARBA00023034"/>
    </source>
</evidence>
<keyword evidence="9" id="KW-1185">Reference proteome</keyword>
<dbReference type="Pfam" id="PF25827">
    <property type="entry name" value="TVHS-like"/>
    <property type="match status" value="1"/>
</dbReference>
<protein>
    <recommendedName>
        <fullName evidence="10">AP-4 complex accessory subunit tepsin</fullName>
    </recommendedName>
</protein>
<keyword evidence="3" id="KW-0333">Golgi apparatus</keyword>
<dbReference type="InterPro" id="IPR039273">
    <property type="entry name" value="TEPSIN"/>
</dbReference>
<evidence type="ECO:0000313" key="8">
    <source>
        <dbReference type="EMBL" id="CAH2291524.1"/>
    </source>
</evidence>
<evidence type="ECO:0000256" key="4">
    <source>
        <dbReference type="ARBA" id="ARBA00023329"/>
    </source>
</evidence>
<evidence type="ECO:0000259" key="7">
    <source>
        <dbReference type="Pfam" id="PF25827"/>
    </source>
</evidence>
<organism evidence="8 9">
    <name type="scientific">Pelobates cultripes</name>
    <name type="common">Western spadefoot toad</name>
    <dbReference type="NCBI Taxonomy" id="61616"/>
    <lineage>
        <taxon>Eukaryota</taxon>
        <taxon>Metazoa</taxon>
        <taxon>Chordata</taxon>
        <taxon>Craniata</taxon>
        <taxon>Vertebrata</taxon>
        <taxon>Euteleostomi</taxon>
        <taxon>Amphibia</taxon>
        <taxon>Batrachia</taxon>
        <taxon>Anura</taxon>
        <taxon>Pelobatoidea</taxon>
        <taxon>Pelobatidae</taxon>
        <taxon>Pelobates</taxon>
    </lineage>
</organism>
<dbReference type="Gene3D" id="1.25.40.90">
    <property type="match status" value="1"/>
</dbReference>
<proteinExistence type="predicted"/>
<evidence type="ECO:0000313" key="9">
    <source>
        <dbReference type="Proteomes" id="UP001295444"/>
    </source>
</evidence>
<dbReference type="CDD" id="cd03572">
    <property type="entry name" value="ENTH_like_Tepsin"/>
    <property type="match status" value="1"/>
</dbReference>
<feature type="compositionally biased region" description="Basic and acidic residues" evidence="5">
    <location>
        <begin position="264"/>
        <end position="279"/>
    </location>
</feature>
<dbReference type="InterPro" id="IPR035802">
    <property type="entry name" value="ENTH/VHS_tepsin"/>
</dbReference>
<dbReference type="InterPro" id="IPR058028">
    <property type="entry name" value="Tepsin_VHS/ENTH-like"/>
</dbReference>
<dbReference type="SUPFAM" id="SSF48464">
    <property type="entry name" value="ENTH/VHS domain"/>
    <property type="match status" value="1"/>
</dbReference>
<dbReference type="PANTHER" id="PTHR21514">
    <property type="entry name" value="AP-4 COMPLEX ACCESSORY SUBUNIT TEPSIN"/>
    <property type="match status" value="1"/>
</dbReference>
<keyword evidence="4" id="KW-0968">Cytoplasmic vesicle</keyword>
<feature type="compositionally biased region" description="Low complexity" evidence="5">
    <location>
        <begin position="232"/>
        <end position="263"/>
    </location>
</feature>
<dbReference type="GO" id="GO:0032588">
    <property type="term" value="C:trans-Golgi network membrane"/>
    <property type="evidence" value="ECO:0007669"/>
    <property type="project" value="TreeGrafter"/>
</dbReference>
<feature type="domain" description="AP-4 complex accessory subunit Tepsin VHS/ENTH-like" evidence="7">
    <location>
        <begin position="285"/>
        <end position="388"/>
    </location>
</feature>
<accession>A0AAD1S3L4</accession>